<dbReference type="GO" id="GO:0016791">
    <property type="term" value="F:phosphatase activity"/>
    <property type="evidence" value="ECO:0007669"/>
    <property type="project" value="TreeGrafter"/>
</dbReference>
<gene>
    <name evidence="1" type="ORF">SAMN06295879_2483</name>
</gene>
<organism evidence="1 2">
    <name type="scientific">Agreia bicolorata</name>
    <dbReference type="NCBI Taxonomy" id="110935"/>
    <lineage>
        <taxon>Bacteria</taxon>
        <taxon>Bacillati</taxon>
        <taxon>Actinomycetota</taxon>
        <taxon>Actinomycetes</taxon>
        <taxon>Micrococcales</taxon>
        <taxon>Microbacteriaceae</taxon>
        <taxon>Agreia</taxon>
    </lineage>
</organism>
<protein>
    <submittedName>
        <fullName evidence="1">Probable phosphoglycerate mutase</fullName>
    </submittedName>
</protein>
<dbReference type="Gene3D" id="3.40.50.1240">
    <property type="entry name" value="Phosphoglycerate mutase-like"/>
    <property type="match status" value="1"/>
</dbReference>
<accession>A0A1T4Y8X6</accession>
<dbReference type="PANTHER" id="PTHR48100">
    <property type="entry name" value="BROAD-SPECIFICITY PHOSPHATASE YOR283W-RELATED"/>
    <property type="match status" value="1"/>
</dbReference>
<dbReference type="GO" id="GO:0005737">
    <property type="term" value="C:cytoplasm"/>
    <property type="evidence" value="ECO:0007669"/>
    <property type="project" value="TreeGrafter"/>
</dbReference>
<dbReference type="InterPro" id="IPR013078">
    <property type="entry name" value="His_Pase_superF_clade-1"/>
</dbReference>
<proteinExistence type="predicted"/>
<dbReference type="PANTHER" id="PTHR48100:SF58">
    <property type="entry name" value="PE-PGRS FAMILY PROTEIN PE_PGRS11"/>
    <property type="match status" value="1"/>
</dbReference>
<dbReference type="InterPro" id="IPR029033">
    <property type="entry name" value="His_PPase_superfam"/>
</dbReference>
<dbReference type="SMART" id="SM00855">
    <property type="entry name" value="PGAM"/>
    <property type="match status" value="1"/>
</dbReference>
<sequence length="222" mass="23994">MSHTWNSIENSLIRIILIRHAESTANESGTLSTTQPGPELTTRGREQAEALADALRDVPLDGLYASTLRRTQLTAEPLARQTGLSLTVIEGIHEIEAGDLEDRSDHEAMSAYALPMQVWAQGDFTATVPGGFSGDHFFERFDRGIAEIWQSHQTSSGDRPDGDTVAIVDHDAAIRVWVAGRADNLGPEFTSTHGLANTGIVVLTGSPTAGWHVETWQGEPVA</sequence>
<name>A0A1T4Y8X6_9MICO</name>
<dbReference type="CDD" id="cd07067">
    <property type="entry name" value="HP_PGM_like"/>
    <property type="match status" value="1"/>
</dbReference>
<evidence type="ECO:0000313" key="1">
    <source>
        <dbReference type="EMBL" id="SKA97958.1"/>
    </source>
</evidence>
<evidence type="ECO:0000313" key="2">
    <source>
        <dbReference type="Proteomes" id="UP000189735"/>
    </source>
</evidence>
<dbReference type="Pfam" id="PF00300">
    <property type="entry name" value="His_Phos_1"/>
    <property type="match status" value="1"/>
</dbReference>
<dbReference type="Proteomes" id="UP000189735">
    <property type="component" value="Unassembled WGS sequence"/>
</dbReference>
<dbReference type="SUPFAM" id="SSF53254">
    <property type="entry name" value="Phosphoglycerate mutase-like"/>
    <property type="match status" value="1"/>
</dbReference>
<dbReference type="AlphaFoldDB" id="A0A1T4Y8X6"/>
<dbReference type="InterPro" id="IPR050275">
    <property type="entry name" value="PGM_Phosphatase"/>
</dbReference>
<reference evidence="2" key="1">
    <citation type="submission" date="2017-02" db="EMBL/GenBank/DDBJ databases">
        <authorList>
            <person name="Varghese N."/>
            <person name="Submissions S."/>
        </authorList>
    </citation>
    <scope>NUCLEOTIDE SEQUENCE [LARGE SCALE GENOMIC DNA]</scope>
    <source>
        <strain evidence="2">VKM Ac-2052</strain>
    </source>
</reference>
<dbReference type="EMBL" id="FUYG01000006">
    <property type="protein sequence ID" value="SKA97958.1"/>
    <property type="molecule type" value="Genomic_DNA"/>
</dbReference>